<name>A0A7E4ZQG0_PANRE</name>
<keyword evidence="4" id="KW-1185">Reference proteome</keyword>
<evidence type="ECO:0000256" key="1">
    <source>
        <dbReference type="SAM" id="MobiDB-lite"/>
    </source>
</evidence>
<feature type="compositionally biased region" description="Basic and acidic residues" evidence="1">
    <location>
        <begin position="1093"/>
        <end position="1186"/>
    </location>
</feature>
<feature type="compositionally biased region" description="Polar residues" evidence="1">
    <location>
        <begin position="1262"/>
        <end position="1274"/>
    </location>
</feature>
<dbReference type="SUPFAM" id="SSF52540">
    <property type="entry name" value="P-loop containing nucleoside triphosphate hydrolases"/>
    <property type="match status" value="1"/>
</dbReference>
<evidence type="ECO:0000313" key="5">
    <source>
        <dbReference type="WBParaSite" id="Pan_g11301.t1"/>
    </source>
</evidence>
<feature type="compositionally biased region" description="Basic and acidic residues" evidence="1">
    <location>
        <begin position="960"/>
        <end position="969"/>
    </location>
</feature>
<reference evidence="4" key="1">
    <citation type="journal article" date="2013" name="Genetics">
        <title>The draft genome and transcriptome of Panagrellus redivivus are shaped by the harsh demands of a free-living lifestyle.</title>
        <authorList>
            <person name="Srinivasan J."/>
            <person name="Dillman A.R."/>
            <person name="Macchietto M.G."/>
            <person name="Heikkinen L."/>
            <person name="Lakso M."/>
            <person name="Fracchia K.M."/>
            <person name="Antoshechkin I."/>
            <person name="Mortazavi A."/>
            <person name="Wong G."/>
            <person name="Sternberg P.W."/>
        </authorList>
    </citation>
    <scope>NUCLEOTIDE SEQUENCE [LARGE SCALE GENOMIC DNA]</scope>
    <source>
        <strain evidence="4">MT8872</strain>
    </source>
</reference>
<feature type="domain" description="DNA2/NAM7 helicase helicase" evidence="2">
    <location>
        <begin position="563"/>
        <end position="629"/>
    </location>
</feature>
<dbReference type="InterPro" id="IPR041679">
    <property type="entry name" value="DNA2/NAM7-like_C"/>
</dbReference>
<dbReference type="GO" id="GO:0004386">
    <property type="term" value="F:helicase activity"/>
    <property type="evidence" value="ECO:0007669"/>
    <property type="project" value="InterPro"/>
</dbReference>
<feature type="compositionally biased region" description="Basic and acidic residues" evidence="1">
    <location>
        <begin position="1294"/>
        <end position="1320"/>
    </location>
</feature>
<evidence type="ECO:0000259" key="3">
    <source>
        <dbReference type="Pfam" id="PF13087"/>
    </source>
</evidence>
<feature type="domain" description="DNA2/NAM7 helicase helicase" evidence="2">
    <location>
        <begin position="443"/>
        <end position="512"/>
    </location>
</feature>
<feature type="compositionally biased region" description="Basic and acidic residues" evidence="1">
    <location>
        <begin position="1017"/>
        <end position="1055"/>
    </location>
</feature>
<dbReference type="GO" id="GO:0043186">
    <property type="term" value="C:P granule"/>
    <property type="evidence" value="ECO:0007669"/>
    <property type="project" value="TreeGrafter"/>
</dbReference>
<dbReference type="PANTHER" id="PTHR10887">
    <property type="entry name" value="DNA2/NAM7 HELICASE FAMILY"/>
    <property type="match status" value="1"/>
</dbReference>
<dbReference type="CDD" id="cd18808">
    <property type="entry name" value="SF1_C_Upf1"/>
    <property type="match status" value="1"/>
</dbReference>
<sequence>MDIDRELQQVNIDELKAMLIFLDIKVFNRENLKTSVRELLKVNHVDKGGDLAINQQITRANRILTACLDHNYVIPGYSPASSKKPPPDTSRGSFFDHYNYASKATDDWSSYGKLFRTKKKQNMKFSHKNKFQSFFEESEEDEDGMFDKEAARARSRPKCYNNNYDYDSSDEFWPNDKQEYSKKDSGADDHRCVRGGLALRKPFSGIGLPEAYVHLAESEFNVSELKKEELETNPKLAYLLPLLTGFSKKPSFGTLIERTQAFVYLDWVVAEQSNCTPYTNVNLRSRPGGAVQIYLKQVEEDDIVDDRLKEGAIIQIHSPEDPTLNAKAVVDSVDFENHTIIVKFNSESSGQRILESGMQVNISMAPGAFIYKAFMRGINEILNRKMDKFVFPQPEFGITVEDYNTFSDQRIQRDKMTADAQAANDDEPSSSTAIMKPDATGFNLLQRQAIDTIVHDACGPHPFVLFGPPGTGKTATLVEAVHRITKLGKEKRILVCATSNMAADVIALTILKQKFIHPKYVFRLNSLSGDVKARNYKLDPVTCVVKGRDAGYGIPCLRNLQVFRIVVTTLTASAYLNMAGGLRGYFSHIFVDEAGQATEQETWIPIGGLAISGVTKIALFGDHKQLGAVDSVPVLREYGYATSMLERLMSLPAYKSNDRRLMVMLEQNYRSHELILRPASMLFYDKRLLSNKEDPQLYGMCGWSKLQNPSFPLIFHSIRGSRERRSHTHSYMNTHEINTCLDYVNELRKYNVPPSDIGIISPYRCQAAELKSVLNGYDKTYTAIAVNSVEGFQGSERRVIILLTTRSNALGFLYCDKRLNTSITRARELLIVLGDEHLLSQHINWKKLINYVKNHDGFIPSKLMREEFDAYKAKQAEKVAVAIEGIKLEGTEAGVKPPPGFESFANDDDDDFADPVVPEPVSPPRMSTFQFSSNAGGNVPLTEIFSAKLPNSTPPQNREAVPKPPERTPRFTTRLPSQEVDESPKEVRTACLDPRIKQYDNLGDIPAFTPVADADDYENRRPQTEDYGRADGDGYQRRQEEAFDGGHDRVDRQYESYRGGRNAYDDGYTRDGGRYDNYGRSEGRYDGYGQRNNDYEGNRGEQGWNRDTRRDAYDDRDNRYRETRRNGYDDYHREHYDSNYRGGDDYRRDRGEFNHRGGDDYHRGGGEYQRERYESNQRGRNYREADYNTGHTDYSRGRAADYERHHDDRDRRHYDEYSRDYARQDEGRRSQHRDGYAYDDHSRRYEDSYRRDDYAYSEAYPDQTQQYDQYNSHGYNDGGRYRDDCNYSEGFEGQQRDDHGTGRDSRCNEESRASVNRESDVSYVPRRTPTRDDAVGNYCFDSSFEEEQQLGQQPVDEVAVIHVEPEPTDDVLESSIDVTEPEIVEEVLLSLQSIDNALDDFTNNDLDAINRCFRFCELKASEESWMF</sequence>
<dbReference type="InterPro" id="IPR027417">
    <property type="entry name" value="P-loop_NTPase"/>
</dbReference>
<dbReference type="PANTHER" id="PTHR10887:SF322">
    <property type="entry name" value="HELICASE MOV-10"/>
    <property type="match status" value="1"/>
</dbReference>
<dbReference type="Proteomes" id="UP000492821">
    <property type="component" value="Unassembled WGS sequence"/>
</dbReference>
<dbReference type="InterPro" id="IPR047187">
    <property type="entry name" value="SF1_C_Upf1"/>
</dbReference>
<dbReference type="Gene3D" id="3.40.50.300">
    <property type="entry name" value="P-loop containing nucleotide triphosphate hydrolases"/>
    <property type="match status" value="2"/>
</dbReference>
<feature type="region of interest" description="Disordered" evidence="1">
    <location>
        <begin position="1003"/>
        <end position="1328"/>
    </location>
</feature>
<dbReference type="Pfam" id="PF13087">
    <property type="entry name" value="AAA_12"/>
    <property type="match status" value="1"/>
</dbReference>
<feature type="compositionally biased region" description="Basic and acidic residues" evidence="1">
    <location>
        <begin position="1063"/>
        <end position="1085"/>
    </location>
</feature>
<proteinExistence type="predicted"/>
<evidence type="ECO:0000313" key="4">
    <source>
        <dbReference type="Proteomes" id="UP000492821"/>
    </source>
</evidence>
<feature type="domain" description="DNA2/NAM7 helicase-like C-terminal" evidence="3">
    <location>
        <begin position="640"/>
        <end position="836"/>
    </location>
</feature>
<feature type="region of interest" description="Disordered" evidence="1">
    <location>
        <begin position="947"/>
        <end position="987"/>
    </location>
</feature>
<dbReference type="InterPro" id="IPR041677">
    <property type="entry name" value="DNA2/NAM7_AAA_11"/>
</dbReference>
<evidence type="ECO:0000259" key="2">
    <source>
        <dbReference type="Pfam" id="PF13086"/>
    </source>
</evidence>
<dbReference type="GO" id="GO:0035194">
    <property type="term" value="P:regulatory ncRNA-mediated post-transcriptional gene silencing"/>
    <property type="evidence" value="ECO:0007669"/>
    <property type="project" value="TreeGrafter"/>
</dbReference>
<feature type="compositionally biased region" description="Basic and acidic residues" evidence="1">
    <location>
        <begin position="1193"/>
        <end position="1254"/>
    </location>
</feature>
<dbReference type="WBParaSite" id="Pan_g11301.t1">
    <property type="protein sequence ID" value="Pan_g11301.t1"/>
    <property type="gene ID" value="Pan_g11301"/>
</dbReference>
<reference evidence="5" key="2">
    <citation type="submission" date="2020-10" db="UniProtKB">
        <authorList>
            <consortium name="WormBaseParasite"/>
        </authorList>
    </citation>
    <scope>IDENTIFICATION</scope>
</reference>
<dbReference type="Pfam" id="PF13086">
    <property type="entry name" value="AAA_11"/>
    <property type="match status" value="2"/>
</dbReference>
<dbReference type="GO" id="GO:0005829">
    <property type="term" value="C:cytosol"/>
    <property type="evidence" value="ECO:0007669"/>
    <property type="project" value="TreeGrafter"/>
</dbReference>
<dbReference type="InterPro" id="IPR045055">
    <property type="entry name" value="DNA2/NAM7-like"/>
</dbReference>
<accession>A0A7E4ZQG0</accession>
<protein>
    <submittedName>
        <fullName evidence="5">RNA helicase</fullName>
    </submittedName>
</protein>
<organism evidence="4 5">
    <name type="scientific">Panagrellus redivivus</name>
    <name type="common">Microworm</name>
    <dbReference type="NCBI Taxonomy" id="6233"/>
    <lineage>
        <taxon>Eukaryota</taxon>
        <taxon>Metazoa</taxon>
        <taxon>Ecdysozoa</taxon>
        <taxon>Nematoda</taxon>
        <taxon>Chromadorea</taxon>
        <taxon>Rhabditida</taxon>
        <taxon>Tylenchina</taxon>
        <taxon>Panagrolaimomorpha</taxon>
        <taxon>Panagrolaimoidea</taxon>
        <taxon>Panagrolaimidae</taxon>
        <taxon>Panagrellus</taxon>
    </lineage>
</organism>